<dbReference type="SUPFAM" id="SSF51261">
    <property type="entry name" value="Duplicated hybrid motif"/>
    <property type="match status" value="1"/>
</dbReference>
<evidence type="ECO:0000259" key="1">
    <source>
        <dbReference type="Pfam" id="PF01551"/>
    </source>
</evidence>
<reference evidence="2" key="1">
    <citation type="submission" date="2020-10" db="EMBL/GenBank/DDBJ databases">
        <authorList>
            <person name="Gilroy R."/>
        </authorList>
    </citation>
    <scope>NUCLEOTIDE SEQUENCE</scope>
    <source>
        <strain evidence="2">ChiSjej4B22-8349</strain>
    </source>
</reference>
<dbReference type="Gene3D" id="2.70.70.10">
    <property type="entry name" value="Glucose Permease (Domain IIA)"/>
    <property type="match status" value="1"/>
</dbReference>
<dbReference type="Pfam" id="PF01551">
    <property type="entry name" value="Peptidase_M23"/>
    <property type="match status" value="1"/>
</dbReference>
<dbReference type="Proteomes" id="UP000824130">
    <property type="component" value="Unassembled WGS sequence"/>
</dbReference>
<evidence type="ECO:0000313" key="2">
    <source>
        <dbReference type="EMBL" id="HIU95374.1"/>
    </source>
</evidence>
<name>A0A9D1N612_9FIRM</name>
<proteinExistence type="predicted"/>
<organism evidence="2 3">
    <name type="scientific">Candidatus Allocopromorpha excrementipullorum</name>
    <dbReference type="NCBI Taxonomy" id="2840743"/>
    <lineage>
        <taxon>Bacteria</taxon>
        <taxon>Bacillati</taxon>
        <taxon>Bacillota</taxon>
        <taxon>Clostridia</taxon>
        <taxon>Eubacteriales</taxon>
        <taxon>Eubacteriaceae</taxon>
        <taxon>Eubacteriaceae incertae sedis</taxon>
        <taxon>Candidatus Allocopromorpha</taxon>
    </lineage>
</organism>
<dbReference type="AlphaFoldDB" id="A0A9D1N612"/>
<dbReference type="CDD" id="cd12797">
    <property type="entry name" value="M23_peptidase"/>
    <property type="match status" value="1"/>
</dbReference>
<dbReference type="EMBL" id="DVOB01000034">
    <property type="protein sequence ID" value="HIU95374.1"/>
    <property type="molecule type" value="Genomic_DNA"/>
</dbReference>
<accession>A0A9D1N612</accession>
<protein>
    <submittedName>
        <fullName evidence="2">M23 family metallopeptidase</fullName>
    </submittedName>
</protein>
<evidence type="ECO:0000313" key="3">
    <source>
        <dbReference type="Proteomes" id="UP000824130"/>
    </source>
</evidence>
<dbReference type="InterPro" id="IPR016047">
    <property type="entry name" value="M23ase_b-sheet_dom"/>
</dbReference>
<reference evidence="2" key="2">
    <citation type="journal article" date="2021" name="PeerJ">
        <title>Extensive microbial diversity within the chicken gut microbiome revealed by metagenomics and culture.</title>
        <authorList>
            <person name="Gilroy R."/>
            <person name="Ravi A."/>
            <person name="Getino M."/>
            <person name="Pursley I."/>
            <person name="Horton D.L."/>
            <person name="Alikhan N.F."/>
            <person name="Baker D."/>
            <person name="Gharbi K."/>
            <person name="Hall N."/>
            <person name="Watson M."/>
            <person name="Adriaenssens E.M."/>
            <person name="Foster-Nyarko E."/>
            <person name="Jarju S."/>
            <person name="Secka A."/>
            <person name="Antonio M."/>
            <person name="Oren A."/>
            <person name="Chaudhuri R.R."/>
            <person name="La Ragione R."/>
            <person name="Hildebrand F."/>
            <person name="Pallen M.J."/>
        </authorList>
    </citation>
    <scope>NUCLEOTIDE SEQUENCE</scope>
    <source>
        <strain evidence="2">ChiSjej4B22-8349</strain>
    </source>
</reference>
<sequence length="168" mass="18340">MMEKIAKQAVLTFLIALALFISKNSHITVLEKGADTVLGYMDTDYTVEDMKAAAEKSKDMAASVTAKVGETVSVMAGKSRYGEPIDDEFEGDTTSVYAVGGGEVASVGENEEIGKYVRIIHGDSAESLYGNLKSVEVSVPARVKKGQIIGVYEKDEKREFYYSFRELD</sequence>
<comment type="caution">
    <text evidence="2">The sequence shown here is derived from an EMBL/GenBank/DDBJ whole genome shotgun (WGS) entry which is preliminary data.</text>
</comment>
<gene>
    <name evidence="2" type="ORF">IAD25_01500</name>
</gene>
<dbReference type="InterPro" id="IPR011055">
    <property type="entry name" value="Dup_hybrid_motif"/>
</dbReference>
<feature type="domain" description="M23ase beta-sheet core" evidence="1">
    <location>
        <begin position="93"/>
        <end position="156"/>
    </location>
</feature>